<comment type="caution">
    <text evidence="1">The sequence shown here is derived from an EMBL/GenBank/DDBJ whole genome shotgun (WGS) entry which is preliminary data.</text>
</comment>
<sequence length="120" mass="12968">MPSACEEIDQDIREISQDPKYSKWFAYAPKRVKSRGGKKVGSSTTTAPSAVFKKNVVPPIQASLGNSKALNNELLCPTKFPKMQSTLFEVGTDVSVGHGQDIIQKAAVIVVGAMKCIFPI</sequence>
<reference evidence="1" key="1">
    <citation type="submission" date="2023-06" db="EMBL/GenBank/DDBJ databases">
        <authorList>
            <consortium name="Lawrence Berkeley National Laboratory"/>
            <person name="Ahrendt S."/>
            <person name="Sahu N."/>
            <person name="Indic B."/>
            <person name="Wong-Bajracharya J."/>
            <person name="Merenyi Z."/>
            <person name="Ke H.-M."/>
            <person name="Monk M."/>
            <person name="Kocsube S."/>
            <person name="Drula E."/>
            <person name="Lipzen A."/>
            <person name="Balint B."/>
            <person name="Henrissat B."/>
            <person name="Andreopoulos B."/>
            <person name="Martin F.M."/>
            <person name="Harder C.B."/>
            <person name="Rigling D."/>
            <person name="Ford K.L."/>
            <person name="Foster G.D."/>
            <person name="Pangilinan J."/>
            <person name="Papanicolaou A."/>
            <person name="Barry K."/>
            <person name="LaButti K."/>
            <person name="Viragh M."/>
            <person name="Koriabine M."/>
            <person name="Yan M."/>
            <person name="Riley R."/>
            <person name="Champramary S."/>
            <person name="Plett K.L."/>
            <person name="Tsai I.J."/>
            <person name="Slot J."/>
            <person name="Sipos G."/>
            <person name="Plett J."/>
            <person name="Nagy L.G."/>
            <person name="Grigoriev I.V."/>
        </authorList>
    </citation>
    <scope>NUCLEOTIDE SEQUENCE</scope>
    <source>
        <strain evidence="1">CCBAS 213</strain>
    </source>
</reference>
<dbReference type="EMBL" id="JAUEPS010000067">
    <property type="protein sequence ID" value="KAK0441746.1"/>
    <property type="molecule type" value="Genomic_DNA"/>
</dbReference>
<evidence type="ECO:0000313" key="1">
    <source>
        <dbReference type="EMBL" id="KAK0441746.1"/>
    </source>
</evidence>
<accession>A0AA39JH98</accession>
<dbReference type="GeneID" id="85353769"/>
<name>A0AA39JH98_ARMTA</name>
<evidence type="ECO:0000313" key="2">
    <source>
        <dbReference type="Proteomes" id="UP001175211"/>
    </source>
</evidence>
<protein>
    <submittedName>
        <fullName evidence="1">Uncharacterized protein</fullName>
    </submittedName>
</protein>
<gene>
    <name evidence="1" type="ORF">EV420DRAFT_1485490</name>
</gene>
<dbReference type="RefSeq" id="XP_060324085.1">
    <property type="nucleotide sequence ID" value="XM_060470221.1"/>
</dbReference>
<dbReference type="AlphaFoldDB" id="A0AA39JH98"/>
<keyword evidence="2" id="KW-1185">Reference proteome</keyword>
<organism evidence="1 2">
    <name type="scientific">Armillaria tabescens</name>
    <name type="common">Ringless honey mushroom</name>
    <name type="synonym">Agaricus tabescens</name>
    <dbReference type="NCBI Taxonomy" id="1929756"/>
    <lineage>
        <taxon>Eukaryota</taxon>
        <taxon>Fungi</taxon>
        <taxon>Dikarya</taxon>
        <taxon>Basidiomycota</taxon>
        <taxon>Agaricomycotina</taxon>
        <taxon>Agaricomycetes</taxon>
        <taxon>Agaricomycetidae</taxon>
        <taxon>Agaricales</taxon>
        <taxon>Marasmiineae</taxon>
        <taxon>Physalacriaceae</taxon>
        <taxon>Desarmillaria</taxon>
    </lineage>
</organism>
<proteinExistence type="predicted"/>
<dbReference type="Proteomes" id="UP001175211">
    <property type="component" value="Unassembled WGS sequence"/>
</dbReference>